<feature type="region of interest" description="Disordered" evidence="1">
    <location>
        <begin position="1"/>
        <end position="56"/>
    </location>
</feature>
<protein>
    <submittedName>
        <fullName evidence="2">Uncharacterized protein</fullName>
    </submittedName>
</protein>
<sequence length="128" mass="14573">MKEEQTEEQAKATGESLQLTEPQPTDNENPPADSTPPEADGVAPGTEATPTTGDMKLAEVVRMIAEAESKGYERGRREGAEEERKQLQHRSHRSMWEDRHLTDAEEERQSRLEIDNEFLTRIRPTAWD</sequence>
<dbReference type="Proteomes" id="UP000244925">
    <property type="component" value="Unassembled WGS sequence"/>
</dbReference>
<evidence type="ECO:0000313" key="2">
    <source>
        <dbReference type="EMBL" id="PWB09425.1"/>
    </source>
</evidence>
<organism evidence="2 3">
    <name type="scientific">Paramuribaculum intestinale</name>
    <dbReference type="NCBI Taxonomy" id="2094151"/>
    <lineage>
        <taxon>Bacteria</taxon>
        <taxon>Pseudomonadati</taxon>
        <taxon>Bacteroidota</taxon>
        <taxon>Bacteroidia</taxon>
        <taxon>Bacteroidales</taxon>
        <taxon>Muribaculaceae</taxon>
        <taxon>Paramuribaculum</taxon>
    </lineage>
</organism>
<evidence type="ECO:0000313" key="3">
    <source>
        <dbReference type="Proteomes" id="UP000244925"/>
    </source>
</evidence>
<feature type="compositionally biased region" description="Basic and acidic residues" evidence="1">
    <location>
        <begin position="68"/>
        <end position="86"/>
    </location>
</feature>
<dbReference type="RefSeq" id="WP_107035046.1">
    <property type="nucleotide sequence ID" value="NZ_CAOMZA010000035.1"/>
</dbReference>
<name>A0A2V1IZ88_9BACT</name>
<dbReference type="GeneID" id="93425263"/>
<dbReference type="EMBL" id="PUBV01000002">
    <property type="protein sequence ID" value="PWB09425.1"/>
    <property type="molecule type" value="Genomic_DNA"/>
</dbReference>
<feature type="compositionally biased region" description="Basic and acidic residues" evidence="1">
    <location>
        <begin position="1"/>
        <end position="10"/>
    </location>
</feature>
<accession>A0A2V1IZ88</accession>
<evidence type="ECO:0000256" key="1">
    <source>
        <dbReference type="SAM" id="MobiDB-lite"/>
    </source>
</evidence>
<gene>
    <name evidence="2" type="ORF">C5O25_01970</name>
</gene>
<reference evidence="3" key="1">
    <citation type="submission" date="2018-02" db="EMBL/GenBank/DDBJ databases">
        <authorList>
            <person name="Clavel T."/>
            <person name="Strowig T."/>
        </authorList>
    </citation>
    <scope>NUCLEOTIDE SEQUENCE [LARGE SCALE GENOMIC DNA]</scope>
    <source>
        <strain evidence="3">DSM 100764</strain>
    </source>
</reference>
<feature type="compositionally biased region" description="Basic and acidic residues" evidence="1">
    <location>
        <begin position="94"/>
        <end position="109"/>
    </location>
</feature>
<proteinExistence type="predicted"/>
<dbReference type="AlphaFoldDB" id="A0A2V1IZ88"/>
<feature type="compositionally biased region" description="Polar residues" evidence="1">
    <location>
        <begin position="15"/>
        <end position="28"/>
    </location>
</feature>
<keyword evidence="3" id="KW-1185">Reference proteome</keyword>
<feature type="region of interest" description="Disordered" evidence="1">
    <location>
        <begin position="68"/>
        <end position="109"/>
    </location>
</feature>
<comment type="caution">
    <text evidence="2">The sequence shown here is derived from an EMBL/GenBank/DDBJ whole genome shotgun (WGS) entry which is preliminary data.</text>
</comment>